<comment type="caution">
    <text evidence="8">The sequence shown here is derived from an EMBL/GenBank/DDBJ whole genome shotgun (WGS) entry which is preliminary data.</text>
</comment>
<dbReference type="PROSITE" id="PS00460">
    <property type="entry name" value="GLUTATHIONE_PEROXID_1"/>
    <property type="match status" value="1"/>
</dbReference>
<evidence type="ECO:0000256" key="6">
    <source>
        <dbReference type="RuleBase" id="RU000499"/>
    </source>
</evidence>
<dbReference type="InterPro" id="IPR000889">
    <property type="entry name" value="Glutathione_peroxidase"/>
</dbReference>
<evidence type="ECO:0000259" key="7">
    <source>
        <dbReference type="PROSITE" id="PS51352"/>
    </source>
</evidence>
<evidence type="ECO:0000256" key="2">
    <source>
        <dbReference type="ARBA" id="ARBA00022559"/>
    </source>
</evidence>
<dbReference type="InterPro" id="IPR029760">
    <property type="entry name" value="GPX_CS"/>
</dbReference>
<evidence type="ECO:0000313" key="8">
    <source>
        <dbReference type="EMBL" id="CAG8688803.1"/>
    </source>
</evidence>
<dbReference type="PANTHER" id="PTHR11592">
    <property type="entry name" value="GLUTATHIONE PEROXIDASE"/>
    <property type="match status" value="1"/>
</dbReference>
<evidence type="ECO:0000313" key="9">
    <source>
        <dbReference type="Proteomes" id="UP000789405"/>
    </source>
</evidence>
<dbReference type="Gene3D" id="3.40.30.10">
    <property type="entry name" value="Glutaredoxin"/>
    <property type="match status" value="1"/>
</dbReference>
<protein>
    <recommendedName>
        <fullName evidence="6">Glutathione peroxidase</fullName>
    </recommendedName>
</protein>
<dbReference type="InterPro" id="IPR029759">
    <property type="entry name" value="GPX_AS"/>
</dbReference>
<dbReference type="InterPro" id="IPR013766">
    <property type="entry name" value="Thioredoxin_domain"/>
</dbReference>
<dbReference type="OrthoDB" id="446890at2759"/>
<dbReference type="SUPFAM" id="SSF52833">
    <property type="entry name" value="Thioredoxin-like"/>
    <property type="match status" value="1"/>
</dbReference>
<dbReference type="Proteomes" id="UP000789405">
    <property type="component" value="Unassembled WGS sequence"/>
</dbReference>
<feature type="active site" evidence="5">
    <location>
        <position position="41"/>
    </location>
</feature>
<evidence type="ECO:0000256" key="1">
    <source>
        <dbReference type="ARBA" id="ARBA00006926"/>
    </source>
</evidence>
<dbReference type="PANTHER" id="PTHR11592:SF78">
    <property type="entry name" value="GLUTATHIONE PEROXIDASE"/>
    <property type="match status" value="1"/>
</dbReference>
<keyword evidence="2 6" id="KW-0575">Peroxidase</keyword>
<evidence type="ECO:0000256" key="4">
    <source>
        <dbReference type="ARBA" id="ARBA00049091"/>
    </source>
</evidence>
<reference evidence="8" key="1">
    <citation type="submission" date="2021-06" db="EMBL/GenBank/DDBJ databases">
        <authorList>
            <person name="Kallberg Y."/>
            <person name="Tangrot J."/>
            <person name="Rosling A."/>
        </authorList>
    </citation>
    <scope>NUCLEOTIDE SEQUENCE</scope>
    <source>
        <strain evidence="8">MA453B</strain>
    </source>
</reference>
<dbReference type="InterPro" id="IPR036249">
    <property type="entry name" value="Thioredoxin-like_sf"/>
</dbReference>
<feature type="non-terminal residue" evidence="8">
    <location>
        <position position="167"/>
    </location>
</feature>
<dbReference type="PRINTS" id="PR01011">
    <property type="entry name" value="GLUTPROXDASE"/>
</dbReference>
<dbReference type="FunFam" id="3.40.30.10:FF:000010">
    <property type="entry name" value="Glutathione peroxidase"/>
    <property type="match status" value="1"/>
</dbReference>
<dbReference type="Pfam" id="PF00255">
    <property type="entry name" value="GSHPx"/>
    <property type="match status" value="1"/>
</dbReference>
<gene>
    <name evidence="8" type="ORF">DERYTH_LOCUS12237</name>
</gene>
<dbReference type="EMBL" id="CAJVPY010007919">
    <property type="protein sequence ID" value="CAG8688803.1"/>
    <property type="molecule type" value="Genomic_DNA"/>
</dbReference>
<evidence type="ECO:0000256" key="3">
    <source>
        <dbReference type="ARBA" id="ARBA00023002"/>
    </source>
</evidence>
<name>A0A9N9HJZ1_9GLOM</name>
<keyword evidence="3 6" id="KW-0560">Oxidoreductase</keyword>
<accession>A0A9N9HJZ1</accession>
<dbReference type="PROSITE" id="PS51355">
    <property type="entry name" value="GLUTATHIONE_PEROXID_3"/>
    <property type="match status" value="1"/>
</dbReference>
<dbReference type="CDD" id="cd00340">
    <property type="entry name" value="GSH_Peroxidase"/>
    <property type="match status" value="1"/>
</dbReference>
<sequence>SSKMTTLPFYDFQVLDIEGKQTKFDKFKGKVVLVVNVASKCGFTKQYTGLEKLYQNYKNQDFYVLGFPCNQFGNQEPDTEKDIQEFCSKNYSVSFPMFSKIEVNGPNTTPLYEFLKKSAPGDNGEGDVKWNFTKFLVDREGNVVRRYKHDVTPESIEGDISKLVKGE</sequence>
<organism evidence="8 9">
    <name type="scientific">Dentiscutata erythropus</name>
    <dbReference type="NCBI Taxonomy" id="1348616"/>
    <lineage>
        <taxon>Eukaryota</taxon>
        <taxon>Fungi</taxon>
        <taxon>Fungi incertae sedis</taxon>
        <taxon>Mucoromycota</taxon>
        <taxon>Glomeromycotina</taxon>
        <taxon>Glomeromycetes</taxon>
        <taxon>Diversisporales</taxon>
        <taxon>Gigasporaceae</taxon>
        <taxon>Dentiscutata</taxon>
    </lineage>
</organism>
<keyword evidence="9" id="KW-1185">Reference proteome</keyword>
<comment type="catalytic activity">
    <reaction evidence="4">
        <text>a hydroperoxide + [thioredoxin]-dithiol = an alcohol + [thioredoxin]-disulfide + H2O</text>
        <dbReference type="Rhea" id="RHEA:62620"/>
        <dbReference type="Rhea" id="RHEA-COMP:10698"/>
        <dbReference type="Rhea" id="RHEA-COMP:10700"/>
        <dbReference type="ChEBI" id="CHEBI:15377"/>
        <dbReference type="ChEBI" id="CHEBI:29950"/>
        <dbReference type="ChEBI" id="CHEBI:30879"/>
        <dbReference type="ChEBI" id="CHEBI:35924"/>
        <dbReference type="ChEBI" id="CHEBI:50058"/>
        <dbReference type="EC" id="1.11.1.24"/>
    </reaction>
</comment>
<comment type="similarity">
    <text evidence="1 6">Belongs to the glutathione peroxidase family.</text>
</comment>
<dbReference type="AlphaFoldDB" id="A0A9N9HJZ1"/>
<dbReference type="PROSITE" id="PS51352">
    <property type="entry name" value="THIOREDOXIN_2"/>
    <property type="match status" value="1"/>
</dbReference>
<feature type="domain" description="Thioredoxin" evidence="7">
    <location>
        <begin position="3"/>
        <end position="165"/>
    </location>
</feature>
<dbReference type="GO" id="GO:0140824">
    <property type="term" value="F:thioredoxin-dependent peroxiredoxin activity"/>
    <property type="evidence" value="ECO:0007669"/>
    <property type="project" value="UniProtKB-EC"/>
</dbReference>
<dbReference type="GO" id="GO:0034599">
    <property type="term" value="P:cellular response to oxidative stress"/>
    <property type="evidence" value="ECO:0007669"/>
    <property type="project" value="TreeGrafter"/>
</dbReference>
<evidence type="ECO:0000256" key="5">
    <source>
        <dbReference type="PIRSR" id="PIRSR000303-1"/>
    </source>
</evidence>
<proteinExistence type="inferred from homology"/>
<dbReference type="PIRSF" id="PIRSF000303">
    <property type="entry name" value="Glutathion_perox"/>
    <property type="match status" value="1"/>
</dbReference>
<dbReference type="PROSITE" id="PS00763">
    <property type="entry name" value="GLUTATHIONE_PEROXID_2"/>
    <property type="match status" value="1"/>
</dbReference>